<comment type="caution">
    <text evidence="4">The sequence shown here is derived from an EMBL/GenBank/DDBJ whole genome shotgun (WGS) entry which is preliminary data.</text>
</comment>
<evidence type="ECO:0000256" key="1">
    <source>
        <dbReference type="ARBA" id="ARBA00001933"/>
    </source>
</evidence>
<gene>
    <name evidence="4" type="ORF">Q8A49_09135</name>
</gene>
<dbReference type="InterPro" id="IPR015422">
    <property type="entry name" value="PyrdxlP-dep_Trfase_small"/>
</dbReference>
<evidence type="ECO:0000313" key="5">
    <source>
        <dbReference type="Proteomes" id="UP001348641"/>
    </source>
</evidence>
<dbReference type="Gene3D" id="3.90.1150.10">
    <property type="entry name" value="Aspartate Aminotransferase, domain 1"/>
    <property type="match status" value="1"/>
</dbReference>
<evidence type="ECO:0000313" key="4">
    <source>
        <dbReference type="EMBL" id="MEE2050661.1"/>
    </source>
</evidence>
<organism evidence="4 5">
    <name type="scientific">Nocardiopsis tropica</name>
    <dbReference type="NCBI Taxonomy" id="109330"/>
    <lineage>
        <taxon>Bacteria</taxon>
        <taxon>Bacillati</taxon>
        <taxon>Actinomycetota</taxon>
        <taxon>Actinomycetes</taxon>
        <taxon>Streptosporangiales</taxon>
        <taxon>Nocardiopsidaceae</taxon>
        <taxon>Nocardiopsis</taxon>
    </lineage>
</organism>
<protein>
    <submittedName>
        <fullName evidence="4">DegT/DnrJ/EryC1/StrS family aminotransferase</fullName>
    </submittedName>
</protein>
<dbReference type="PIRSF" id="PIRSF000390">
    <property type="entry name" value="PLP_StrS"/>
    <property type="match status" value="1"/>
</dbReference>
<dbReference type="PANTHER" id="PTHR30244:SF34">
    <property type="entry name" value="DTDP-4-AMINO-4,6-DIDEOXYGALACTOSE TRANSAMINASE"/>
    <property type="match status" value="1"/>
</dbReference>
<feature type="region of interest" description="Disordered" evidence="3">
    <location>
        <begin position="1"/>
        <end position="22"/>
    </location>
</feature>
<comment type="similarity">
    <text evidence="2">Belongs to the DegT/DnrJ/EryC1 family.</text>
</comment>
<dbReference type="EMBL" id="JAUUCC010000017">
    <property type="protein sequence ID" value="MEE2050661.1"/>
    <property type="molecule type" value="Genomic_DNA"/>
</dbReference>
<dbReference type="InterPro" id="IPR000653">
    <property type="entry name" value="DegT/StrS_aminotransferase"/>
</dbReference>
<dbReference type="Gene3D" id="3.40.640.10">
    <property type="entry name" value="Type I PLP-dependent aspartate aminotransferase-like (Major domain)"/>
    <property type="match status" value="1"/>
</dbReference>
<reference evidence="4 5" key="1">
    <citation type="submission" date="2023-07" db="EMBL/GenBank/DDBJ databases">
        <authorList>
            <person name="Girao M."/>
            <person name="Carvalho M.F."/>
        </authorList>
    </citation>
    <scope>NUCLEOTIDE SEQUENCE [LARGE SCALE GENOMIC DNA]</scope>
    <source>
        <strain evidence="4 5">66/93</strain>
    </source>
</reference>
<evidence type="ECO:0000256" key="2">
    <source>
        <dbReference type="RuleBase" id="RU004508"/>
    </source>
</evidence>
<name>A0ABU7KN35_9ACTN</name>
<dbReference type="GO" id="GO:0008483">
    <property type="term" value="F:transaminase activity"/>
    <property type="evidence" value="ECO:0007669"/>
    <property type="project" value="UniProtKB-KW"/>
</dbReference>
<keyword evidence="2" id="KW-0663">Pyridoxal phosphate</keyword>
<dbReference type="Proteomes" id="UP001348641">
    <property type="component" value="Unassembled WGS sequence"/>
</dbReference>
<keyword evidence="4" id="KW-0032">Aminotransferase</keyword>
<dbReference type="RefSeq" id="WP_330157857.1">
    <property type="nucleotide sequence ID" value="NZ_BAAAJA010000005.1"/>
</dbReference>
<dbReference type="PANTHER" id="PTHR30244">
    <property type="entry name" value="TRANSAMINASE"/>
    <property type="match status" value="1"/>
</dbReference>
<proteinExistence type="inferred from homology"/>
<accession>A0ABU7KN35</accession>
<dbReference type="SUPFAM" id="SSF53383">
    <property type="entry name" value="PLP-dependent transferases"/>
    <property type="match status" value="1"/>
</dbReference>
<comment type="cofactor">
    <cofactor evidence="1">
        <name>pyridoxal 5'-phosphate</name>
        <dbReference type="ChEBI" id="CHEBI:597326"/>
    </cofactor>
</comment>
<dbReference type="InterPro" id="IPR015421">
    <property type="entry name" value="PyrdxlP-dep_Trfase_major"/>
</dbReference>
<dbReference type="InterPro" id="IPR015424">
    <property type="entry name" value="PyrdxlP-dep_Trfase"/>
</dbReference>
<dbReference type="Pfam" id="PF01041">
    <property type="entry name" value="DegT_DnrJ_EryC1"/>
    <property type="match status" value="1"/>
</dbReference>
<evidence type="ECO:0000256" key="3">
    <source>
        <dbReference type="SAM" id="MobiDB-lite"/>
    </source>
</evidence>
<sequence length="408" mass="43969">MADHSTHHQARVTLPYPRQPKYGQGERQAVLRLLDRGKLSETGRGEATAALEDAFAEMTGTPHVLSFNSGTAALHAAVHAVADPDQDVAVSPMTWISAITAVLHAGRVPVLCDLEPDSPNLDPAEVASRSDRIGAVVATHTWGIPARVDELTHASGRPVIEDCSHAHGALYRHRPVGAWGAAGAFSVQESKAVSGGEGGVLTTTDRAVYERAMVVGHHPHRLAAELSSSDLLALAETGMAHKFRMPALSAAIAREQLRGLPERSAAASANLATLLGVLDHHAAPITVPALDEGSVRGWYGTPLIITEPVTDPTELFQRVTDAGVPLRALYPDWAASPLLRDPDLLHRCWPHVHPGRYTPADPRDFPNYYRARRQLLVLKVPYVLAPDYMEQVAHTLVDVLTRFLTKGA</sequence>
<keyword evidence="4" id="KW-0808">Transferase</keyword>